<dbReference type="InterPro" id="IPR002938">
    <property type="entry name" value="FAD-bd"/>
</dbReference>
<dbReference type="PRINTS" id="PR00420">
    <property type="entry name" value="RNGMNOXGNASE"/>
</dbReference>
<evidence type="ECO:0000313" key="4">
    <source>
        <dbReference type="EMBL" id="QOL51904.1"/>
    </source>
</evidence>
<evidence type="ECO:0000259" key="3">
    <source>
        <dbReference type="Pfam" id="PF01494"/>
    </source>
</evidence>
<dbReference type="Pfam" id="PF01494">
    <property type="entry name" value="FAD_binding_3"/>
    <property type="match status" value="1"/>
</dbReference>
<feature type="domain" description="FAD-binding" evidence="3">
    <location>
        <begin position="9"/>
        <end position="313"/>
    </location>
</feature>
<dbReference type="Proteomes" id="UP000593875">
    <property type="component" value="Chromosome"/>
</dbReference>
<dbReference type="InterPro" id="IPR036188">
    <property type="entry name" value="FAD/NAD-bd_sf"/>
</dbReference>
<keyword evidence="5" id="KW-1185">Reference proteome</keyword>
<sequence length="399" mass="42435">MPNSNLLSIGIVGAGTAGLASAIALARLGHAVTVFEKHPSLSPLGAGLLIQPQGVAALDALGVGAAFHAASVPVTRLLGTCHRNWTLVDIPYDEHEARGVSRAALAQVLLEAALALGVRIRYGCPVETVTVEGERATVHAPCAAGFDLVVMADGAASTLPAQVGLSVASTVYQWGALWAMFDVADWDGQALLEQRYETTRKMFGLMPTARVDGKLRLSMFWSLPCADYAAWQARPIEEWKDELRALWPQAAPVIDQIERHDQFALATYRHARARRLAGGPVCVIGDAAHSMSPQLGLGSTLAVQDALALANAVRLHGAAAGAAAYSKARLCAVRNYQMLSKALTPCFQADGNGLWRDLMFAAGLKLPGVQRLMYRSIAAPARAVKKQIPPDAVEALRRD</sequence>
<dbReference type="GO" id="GO:0071949">
    <property type="term" value="F:FAD binding"/>
    <property type="evidence" value="ECO:0007669"/>
    <property type="project" value="InterPro"/>
</dbReference>
<keyword evidence="1" id="KW-0560">Oxidoreductase</keyword>
<dbReference type="PANTHER" id="PTHR13789:SF309">
    <property type="entry name" value="PUTATIVE (AFU_ORTHOLOGUE AFUA_6G14510)-RELATED"/>
    <property type="match status" value="1"/>
</dbReference>
<evidence type="ECO:0000256" key="1">
    <source>
        <dbReference type="ARBA" id="ARBA00023002"/>
    </source>
</evidence>
<evidence type="ECO:0000313" key="5">
    <source>
        <dbReference type="Proteomes" id="UP000593875"/>
    </source>
</evidence>
<dbReference type="Gene3D" id="3.30.9.10">
    <property type="entry name" value="D-Amino Acid Oxidase, subunit A, domain 2"/>
    <property type="match status" value="1"/>
</dbReference>
<name>A0A7L9UA40_9BURK</name>
<dbReference type="SUPFAM" id="SSF51905">
    <property type="entry name" value="FAD/NAD(P)-binding domain"/>
    <property type="match status" value="1"/>
</dbReference>
<dbReference type="EMBL" id="CP062941">
    <property type="protein sequence ID" value="QOL51904.1"/>
    <property type="molecule type" value="Genomic_DNA"/>
</dbReference>
<dbReference type="PANTHER" id="PTHR13789">
    <property type="entry name" value="MONOOXYGENASE"/>
    <property type="match status" value="1"/>
</dbReference>
<dbReference type="InterPro" id="IPR050493">
    <property type="entry name" value="FAD-dep_Monooxygenase_BioMet"/>
</dbReference>
<accession>A0A7L9UA40</accession>
<reference evidence="4 5" key="1">
    <citation type="submission" date="2020-10" db="EMBL/GenBank/DDBJ databases">
        <title>Genome sequencing of Massilia sp. LPB0304.</title>
        <authorList>
            <person name="Kim J."/>
        </authorList>
    </citation>
    <scope>NUCLEOTIDE SEQUENCE [LARGE SCALE GENOMIC DNA]</scope>
    <source>
        <strain evidence="4 5">LPB0304</strain>
    </source>
</reference>
<dbReference type="Gene3D" id="3.50.50.60">
    <property type="entry name" value="FAD/NAD(P)-binding domain"/>
    <property type="match status" value="1"/>
</dbReference>
<proteinExistence type="predicted"/>
<protein>
    <submittedName>
        <fullName evidence="4">FAD-dependent monooxygenase</fullName>
    </submittedName>
</protein>
<dbReference type="GO" id="GO:0004497">
    <property type="term" value="F:monooxygenase activity"/>
    <property type="evidence" value="ECO:0007669"/>
    <property type="project" value="UniProtKB-KW"/>
</dbReference>
<dbReference type="AlphaFoldDB" id="A0A7L9UA40"/>
<keyword evidence="2 4" id="KW-0503">Monooxygenase</keyword>
<organism evidence="4 5">
    <name type="scientific">Massilia litorea</name>
    <dbReference type="NCBI Taxonomy" id="2769491"/>
    <lineage>
        <taxon>Bacteria</taxon>
        <taxon>Pseudomonadati</taxon>
        <taxon>Pseudomonadota</taxon>
        <taxon>Betaproteobacteria</taxon>
        <taxon>Burkholderiales</taxon>
        <taxon>Oxalobacteraceae</taxon>
        <taxon>Telluria group</taxon>
        <taxon>Massilia</taxon>
    </lineage>
</organism>
<gene>
    <name evidence="4" type="ORF">LPB04_06760</name>
</gene>
<evidence type="ECO:0000256" key="2">
    <source>
        <dbReference type="ARBA" id="ARBA00023033"/>
    </source>
</evidence>
<dbReference type="KEGG" id="mlir:LPB04_06760"/>